<protein>
    <submittedName>
        <fullName evidence="2">Arc-like DNA binding domain-containing protein</fullName>
    </submittedName>
</protein>
<accession>A0AB38EGW3</accession>
<name>A0AB38EGW3_9PSED</name>
<dbReference type="AlphaFoldDB" id="A0AB38EGW3"/>
<reference evidence="2 3" key="1">
    <citation type="submission" date="2017-11" db="EMBL/GenBank/DDBJ databases">
        <authorList>
            <person name="Blom J."/>
        </authorList>
    </citation>
    <scope>NUCLEOTIDE SEQUENCE [LARGE SCALE GENOMIC DNA]</scope>
    <source>
        <strain evidence="2">NCPPB 2254</strain>
    </source>
</reference>
<dbReference type="GO" id="GO:0006355">
    <property type="term" value="P:regulation of DNA-templated transcription"/>
    <property type="evidence" value="ECO:0007669"/>
    <property type="project" value="InterPro"/>
</dbReference>
<gene>
    <name evidence="2" type="ORF">NCPPB2254_03553</name>
</gene>
<dbReference type="Gene3D" id="1.10.1220.10">
    <property type="entry name" value="Met repressor-like"/>
    <property type="match status" value="1"/>
</dbReference>
<comment type="caution">
    <text evidence="2">The sequence shown here is derived from an EMBL/GenBank/DDBJ whole genome shotgun (WGS) entry which is preliminary data.</text>
</comment>
<dbReference type="GO" id="GO:0003677">
    <property type="term" value="F:DNA binding"/>
    <property type="evidence" value="ECO:0007669"/>
    <property type="project" value="InterPro"/>
</dbReference>
<evidence type="ECO:0000313" key="2">
    <source>
        <dbReference type="EMBL" id="SOQ11842.1"/>
    </source>
</evidence>
<organism evidence="2 3">
    <name type="scientific">Pseudomonas syringae pv. persicae</name>
    <dbReference type="NCBI Taxonomy" id="237306"/>
    <lineage>
        <taxon>Bacteria</taxon>
        <taxon>Pseudomonadati</taxon>
        <taxon>Pseudomonadota</taxon>
        <taxon>Gammaproteobacteria</taxon>
        <taxon>Pseudomonadales</taxon>
        <taxon>Pseudomonadaceae</taxon>
        <taxon>Pseudomonas</taxon>
    </lineage>
</organism>
<dbReference type="InterPro" id="IPR010985">
    <property type="entry name" value="Ribbon_hlx_hlx"/>
</dbReference>
<sequence>MSREDSQFKLRMPAELRDAIELAAKERKRSLNAEIVARLESTVLAESVGPELLSAAKAKKLSAEFRKGIPDEVKRRIVDAINYSVVHGLPSAHLDLTDLDLESLPNNEANSLAESFSVMLADAGYEVEWDGLNHLWISFE</sequence>
<dbReference type="RefSeq" id="WP_007244241.1">
    <property type="nucleotide sequence ID" value="NZ_ODAL01000080.1"/>
</dbReference>
<dbReference type="InterPro" id="IPR005569">
    <property type="entry name" value="Arc_DNA-bd_dom"/>
</dbReference>
<evidence type="ECO:0000313" key="3">
    <source>
        <dbReference type="Proteomes" id="UP000237580"/>
    </source>
</evidence>
<dbReference type="InterPro" id="IPR013321">
    <property type="entry name" value="Arc_rbn_hlx_hlx"/>
</dbReference>
<feature type="domain" description="Arc-like DNA binding" evidence="1">
    <location>
        <begin position="2"/>
        <end position="47"/>
    </location>
</feature>
<proteinExistence type="predicted"/>
<dbReference type="Proteomes" id="UP000237580">
    <property type="component" value="Unassembled WGS sequence"/>
</dbReference>
<evidence type="ECO:0000259" key="1">
    <source>
        <dbReference type="Pfam" id="PF03869"/>
    </source>
</evidence>
<dbReference type="EMBL" id="ODAM01000094">
    <property type="protein sequence ID" value="SOQ11842.1"/>
    <property type="molecule type" value="Genomic_DNA"/>
</dbReference>
<dbReference type="Pfam" id="PF03869">
    <property type="entry name" value="Arc"/>
    <property type="match status" value="1"/>
</dbReference>
<dbReference type="SUPFAM" id="SSF47598">
    <property type="entry name" value="Ribbon-helix-helix"/>
    <property type="match status" value="1"/>
</dbReference>